<evidence type="ECO:0000313" key="2">
    <source>
        <dbReference type="EMBL" id="MBI3127735.1"/>
    </source>
</evidence>
<reference evidence="2" key="1">
    <citation type="submission" date="2020-07" db="EMBL/GenBank/DDBJ databases">
        <title>Huge and variable diversity of episymbiotic CPR bacteria and DPANN archaea in groundwater ecosystems.</title>
        <authorList>
            <person name="He C.Y."/>
            <person name="Keren R."/>
            <person name="Whittaker M."/>
            <person name="Farag I.F."/>
            <person name="Doudna J."/>
            <person name="Cate J.H.D."/>
            <person name="Banfield J.F."/>
        </authorList>
    </citation>
    <scope>NUCLEOTIDE SEQUENCE</scope>
    <source>
        <strain evidence="2">NC_groundwater_763_Ag_S-0.2um_68_21</strain>
    </source>
</reference>
<feature type="signal peptide" evidence="1">
    <location>
        <begin position="1"/>
        <end position="34"/>
    </location>
</feature>
<dbReference type="SUPFAM" id="SSF47175">
    <property type="entry name" value="Cytochromes"/>
    <property type="match status" value="1"/>
</dbReference>
<dbReference type="GO" id="GO:0009055">
    <property type="term" value="F:electron transfer activity"/>
    <property type="evidence" value="ECO:0007669"/>
    <property type="project" value="InterPro"/>
</dbReference>
<protein>
    <submittedName>
        <fullName evidence="2">Cytochrome c</fullName>
    </submittedName>
</protein>
<evidence type="ECO:0000313" key="3">
    <source>
        <dbReference type="Proteomes" id="UP000782312"/>
    </source>
</evidence>
<dbReference type="GO" id="GO:0020037">
    <property type="term" value="F:heme binding"/>
    <property type="evidence" value="ECO:0007669"/>
    <property type="project" value="InterPro"/>
</dbReference>
<dbReference type="PROSITE" id="PS51009">
    <property type="entry name" value="CYTCII"/>
    <property type="match status" value="1"/>
</dbReference>
<organism evidence="2 3">
    <name type="scientific">Tectimicrobiota bacterium</name>
    <dbReference type="NCBI Taxonomy" id="2528274"/>
    <lineage>
        <taxon>Bacteria</taxon>
        <taxon>Pseudomonadati</taxon>
        <taxon>Nitrospinota/Tectimicrobiota group</taxon>
        <taxon>Candidatus Tectimicrobiota</taxon>
    </lineage>
</organism>
<dbReference type="Proteomes" id="UP000782312">
    <property type="component" value="Unassembled WGS sequence"/>
</dbReference>
<sequence length="143" mass="15130">MPPKPRSGRPRARALAVLLALFLGLSAPARPARAQDVIDLMSQMEKAYLALIQQVLVLPIQNLGDPPFADAAQTAARIAQIADGVAKSNAFPGDQGFLKRAEEARAAAREAEAAAREKHLAGAAAALLRLHGACAACHKDFRF</sequence>
<feature type="chain" id="PRO_5037174070" evidence="1">
    <location>
        <begin position="35"/>
        <end position="143"/>
    </location>
</feature>
<dbReference type="GO" id="GO:0005506">
    <property type="term" value="F:iron ion binding"/>
    <property type="evidence" value="ECO:0007669"/>
    <property type="project" value="InterPro"/>
</dbReference>
<proteinExistence type="predicted"/>
<gene>
    <name evidence="2" type="ORF">HYZ11_09045</name>
</gene>
<evidence type="ECO:0000256" key="1">
    <source>
        <dbReference type="SAM" id="SignalP"/>
    </source>
</evidence>
<name>A0A932MMK0_UNCTE</name>
<dbReference type="InterPro" id="IPR002321">
    <property type="entry name" value="Cyt_c_II"/>
</dbReference>
<dbReference type="AlphaFoldDB" id="A0A932MMK0"/>
<dbReference type="Gene3D" id="1.20.120.10">
    <property type="entry name" value="Cytochrome c/b562"/>
    <property type="match status" value="1"/>
</dbReference>
<accession>A0A932MMK0</accession>
<comment type="caution">
    <text evidence="2">The sequence shown here is derived from an EMBL/GenBank/DDBJ whole genome shotgun (WGS) entry which is preliminary data.</text>
</comment>
<dbReference type="EMBL" id="JACPUR010000019">
    <property type="protein sequence ID" value="MBI3127735.1"/>
    <property type="molecule type" value="Genomic_DNA"/>
</dbReference>
<dbReference type="GO" id="GO:0022900">
    <property type="term" value="P:electron transport chain"/>
    <property type="evidence" value="ECO:0007669"/>
    <property type="project" value="InterPro"/>
</dbReference>
<dbReference type="InterPro" id="IPR010980">
    <property type="entry name" value="Cyt_c/b562"/>
</dbReference>
<keyword evidence="1" id="KW-0732">Signal</keyword>